<keyword evidence="9 11" id="KW-0704">Schiff base</keyword>
<dbReference type="PIRSF" id="PIRSF036915">
    <property type="entry name" value="Trnald_Bac_Plnt"/>
    <property type="match status" value="1"/>
</dbReference>
<evidence type="ECO:0000256" key="4">
    <source>
        <dbReference type="ARBA" id="ARBA00008426"/>
    </source>
</evidence>
<dbReference type="InterPro" id="IPR004732">
    <property type="entry name" value="Transaldolase_2"/>
</dbReference>
<evidence type="ECO:0000256" key="5">
    <source>
        <dbReference type="ARBA" id="ARBA00013151"/>
    </source>
</evidence>
<evidence type="ECO:0000256" key="10">
    <source>
        <dbReference type="ARBA" id="ARBA00048810"/>
    </source>
</evidence>
<sequence>MSTPLERLSAAGVSVWLDDLSRSRLDSGSLAELLETRCIAGVTTNPTIFAQAISQDPAYGPRLAEAVRTAGPEAGAEELIDLLTVADVRDACDVLRGVHERTDGVDGRVSLEVSPALAHDSEGTIEAAKRLAAAVDRENVMIKIPATEAGIYAIPRVLEAGISVNVTLVFSLDQYRKVVEAYLTGLERAREHGADLSRIASVASVFVSRVDAEIDGRLDALGTEEARALRGGAGLANCRLTHRVQSQAFGSERFRVLAAAGARVQRLLWASTGVKDPAYPDTLYVSGLVTPDTVNTMPEKTLEAFADHGEVPADTMPGSYAAADAHFDALAGLGIDYAQVMEKLQAEGLEKFSASWSELVDVVATRRSDSV</sequence>
<accession>A0ABP5I2Z8</accession>
<evidence type="ECO:0000256" key="2">
    <source>
        <dbReference type="ARBA" id="ARBA00004496"/>
    </source>
</evidence>
<dbReference type="EMBL" id="BAAAPZ010000002">
    <property type="protein sequence ID" value="GAA2091318.1"/>
    <property type="molecule type" value="Genomic_DNA"/>
</dbReference>
<dbReference type="EC" id="2.2.1.2" evidence="5 11"/>
<evidence type="ECO:0000313" key="12">
    <source>
        <dbReference type="EMBL" id="GAA2091318.1"/>
    </source>
</evidence>
<evidence type="ECO:0000256" key="3">
    <source>
        <dbReference type="ARBA" id="ARBA00004857"/>
    </source>
</evidence>
<reference evidence="13" key="1">
    <citation type="journal article" date="2019" name="Int. J. Syst. Evol. Microbiol.">
        <title>The Global Catalogue of Microorganisms (GCM) 10K type strain sequencing project: providing services to taxonomists for standard genome sequencing and annotation.</title>
        <authorList>
            <consortium name="The Broad Institute Genomics Platform"/>
            <consortium name="The Broad Institute Genome Sequencing Center for Infectious Disease"/>
            <person name="Wu L."/>
            <person name="Ma J."/>
        </authorList>
    </citation>
    <scope>NUCLEOTIDE SEQUENCE [LARGE SCALE GENOMIC DNA]</scope>
    <source>
        <strain evidence="13">JCM 15900</strain>
    </source>
</reference>
<evidence type="ECO:0000256" key="7">
    <source>
        <dbReference type="ARBA" id="ARBA00022679"/>
    </source>
</evidence>
<comment type="function">
    <text evidence="1 11">Transaldolase is important for the balance of metabolites in the pentose-phosphate pathway.</text>
</comment>
<keyword evidence="7 11" id="KW-0808">Transferase</keyword>
<comment type="catalytic activity">
    <reaction evidence="10 11">
        <text>D-sedoheptulose 7-phosphate + D-glyceraldehyde 3-phosphate = D-erythrose 4-phosphate + beta-D-fructose 6-phosphate</text>
        <dbReference type="Rhea" id="RHEA:17053"/>
        <dbReference type="ChEBI" id="CHEBI:16897"/>
        <dbReference type="ChEBI" id="CHEBI:57483"/>
        <dbReference type="ChEBI" id="CHEBI:57634"/>
        <dbReference type="ChEBI" id="CHEBI:59776"/>
        <dbReference type="EC" id="2.2.1.2"/>
    </reaction>
</comment>
<dbReference type="NCBIfam" id="NF002881">
    <property type="entry name" value="PRK03343.1"/>
    <property type="match status" value="1"/>
</dbReference>
<comment type="similarity">
    <text evidence="4 11">Belongs to the transaldolase family. Type 2 subfamily.</text>
</comment>
<comment type="pathway">
    <text evidence="3 11">Carbohydrate degradation; pentose phosphate pathway; D-glyceraldehyde 3-phosphate and beta-D-fructose 6-phosphate from D-ribose 5-phosphate and D-xylulose 5-phosphate (non-oxidative stage): step 2/3.</text>
</comment>
<evidence type="ECO:0000256" key="1">
    <source>
        <dbReference type="ARBA" id="ARBA00003518"/>
    </source>
</evidence>
<comment type="subcellular location">
    <subcellularLocation>
        <location evidence="2 11">Cytoplasm</location>
    </subcellularLocation>
</comment>
<keyword evidence="8 11" id="KW-0570">Pentose shunt</keyword>
<dbReference type="CDD" id="cd00955">
    <property type="entry name" value="Transaldolase_like"/>
    <property type="match status" value="1"/>
</dbReference>
<proteinExistence type="inferred from homology"/>
<gene>
    <name evidence="11 12" type="primary">tal</name>
    <name evidence="12" type="ORF">GCM10009823_08370</name>
</gene>
<dbReference type="HAMAP" id="MF_00493">
    <property type="entry name" value="Transaldolase_2"/>
    <property type="match status" value="1"/>
</dbReference>
<evidence type="ECO:0000256" key="8">
    <source>
        <dbReference type="ARBA" id="ARBA00023126"/>
    </source>
</evidence>
<dbReference type="Gene3D" id="3.20.20.70">
    <property type="entry name" value="Aldolase class I"/>
    <property type="match status" value="1"/>
</dbReference>
<keyword evidence="13" id="KW-1185">Reference proteome</keyword>
<dbReference type="Pfam" id="PF00923">
    <property type="entry name" value="TAL_FSA"/>
    <property type="match status" value="1"/>
</dbReference>
<dbReference type="PANTHER" id="PTHR10683">
    <property type="entry name" value="TRANSALDOLASE"/>
    <property type="match status" value="1"/>
</dbReference>
<dbReference type="PANTHER" id="PTHR10683:SF31">
    <property type="entry name" value="TRANSALDOLASE"/>
    <property type="match status" value="1"/>
</dbReference>
<dbReference type="InterPro" id="IPR001585">
    <property type="entry name" value="TAL/FSA"/>
</dbReference>
<protein>
    <recommendedName>
        <fullName evidence="5 11">Transaldolase</fullName>
        <ecNumber evidence="5 11">2.2.1.2</ecNumber>
    </recommendedName>
</protein>
<dbReference type="InterPro" id="IPR013785">
    <property type="entry name" value="Aldolase_TIM"/>
</dbReference>
<evidence type="ECO:0000256" key="9">
    <source>
        <dbReference type="ARBA" id="ARBA00023270"/>
    </source>
</evidence>
<feature type="active site" description="Schiff-base intermediate with substrate" evidence="11">
    <location>
        <position position="143"/>
    </location>
</feature>
<organism evidence="12 13">
    <name type="scientific">Brevibacterium salitolerans</name>
    <dbReference type="NCBI Taxonomy" id="1403566"/>
    <lineage>
        <taxon>Bacteria</taxon>
        <taxon>Bacillati</taxon>
        <taxon>Actinomycetota</taxon>
        <taxon>Actinomycetes</taxon>
        <taxon>Micrococcales</taxon>
        <taxon>Brevibacteriaceae</taxon>
        <taxon>Brevibacterium</taxon>
    </lineage>
</organism>
<dbReference type="PROSITE" id="PS01054">
    <property type="entry name" value="TRANSALDOLASE_1"/>
    <property type="match status" value="1"/>
</dbReference>
<dbReference type="Proteomes" id="UP001500984">
    <property type="component" value="Unassembled WGS sequence"/>
</dbReference>
<dbReference type="RefSeq" id="WP_344335405.1">
    <property type="nucleotide sequence ID" value="NZ_BAAAPZ010000002.1"/>
</dbReference>
<evidence type="ECO:0000256" key="6">
    <source>
        <dbReference type="ARBA" id="ARBA00022490"/>
    </source>
</evidence>
<dbReference type="SUPFAM" id="SSF51569">
    <property type="entry name" value="Aldolase"/>
    <property type="match status" value="1"/>
</dbReference>
<name>A0ABP5I2Z8_9MICO</name>
<evidence type="ECO:0000313" key="13">
    <source>
        <dbReference type="Proteomes" id="UP001500984"/>
    </source>
</evidence>
<comment type="caution">
    <text evidence="12">The sequence shown here is derived from an EMBL/GenBank/DDBJ whole genome shotgun (WGS) entry which is preliminary data.</text>
</comment>
<dbReference type="NCBIfam" id="TIGR00876">
    <property type="entry name" value="tal_mycobact"/>
    <property type="match status" value="1"/>
</dbReference>
<evidence type="ECO:0000256" key="11">
    <source>
        <dbReference type="HAMAP-Rule" id="MF_00493"/>
    </source>
</evidence>
<keyword evidence="6 11" id="KW-0963">Cytoplasm</keyword>
<dbReference type="InterPro" id="IPR018225">
    <property type="entry name" value="Transaldolase_AS"/>
</dbReference>